<reference evidence="1 2" key="1">
    <citation type="submission" date="2016-10" db="EMBL/GenBank/DDBJ databases">
        <authorList>
            <person name="Varghese N."/>
            <person name="Submissions S."/>
        </authorList>
    </citation>
    <scope>NUCLEOTIDE SEQUENCE [LARGE SCALE GENOMIC DNA]</scope>
    <source>
        <strain evidence="1 2">DSM 21822</strain>
    </source>
</reference>
<sequence>MKPSAEQRFAVKAVDKNLSRLVIVDFRAILASEEKGSRYGKETSSSKVE</sequence>
<organism evidence="1 2">
    <name type="scientific">Neomesorhizobium albiziae</name>
    <dbReference type="NCBI Taxonomy" id="335020"/>
    <lineage>
        <taxon>Bacteria</taxon>
        <taxon>Pseudomonadati</taxon>
        <taxon>Pseudomonadota</taxon>
        <taxon>Alphaproteobacteria</taxon>
        <taxon>Hyphomicrobiales</taxon>
        <taxon>Phyllobacteriaceae</taxon>
        <taxon>Neomesorhizobium</taxon>
    </lineage>
</organism>
<proteinExistence type="predicted"/>
<name>A0A1I3WN99_9HYPH</name>
<dbReference type="Proteomes" id="UP000323300">
    <property type="component" value="Unassembled WGS sequence"/>
</dbReference>
<gene>
    <name evidence="1" type="ORF">SAMN04488498_102358</name>
</gene>
<keyword evidence="2" id="KW-1185">Reference proteome</keyword>
<evidence type="ECO:0000313" key="2">
    <source>
        <dbReference type="Proteomes" id="UP000323300"/>
    </source>
</evidence>
<dbReference type="AlphaFoldDB" id="A0A1I3WN99"/>
<accession>A0A1I3WN99</accession>
<dbReference type="EMBL" id="FOSL01000002">
    <property type="protein sequence ID" value="SFK08830.1"/>
    <property type="molecule type" value="Genomic_DNA"/>
</dbReference>
<protein>
    <submittedName>
        <fullName evidence="1">Uncharacterized protein</fullName>
    </submittedName>
</protein>
<evidence type="ECO:0000313" key="1">
    <source>
        <dbReference type="EMBL" id="SFK08830.1"/>
    </source>
</evidence>